<reference evidence="1 2" key="1">
    <citation type="submission" date="2016-06" db="EMBL/GenBank/DDBJ databases">
        <authorList>
            <person name="Nicholson A.C."/>
        </authorList>
    </citation>
    <scope>NUCLEOTIDE SEQUENCE [LARGE SCALE GENOMIC DNA]</scope>
    <source>
        <strain evidence="1 2">G4123</strain>
    </source>
</reference>
<evidence type="ECO:0000313" key="1">
    <source>
        <dbReference type="EMBL" id="OPB73623.1"/>
    </source>
</evidence>
<protein>
    <recommendedName>
        <fullName evidence="3">Peptidase S49 domain-containing protein</fullName>
    </recommendedName>
</protein>
<dbReference type="EMBL" id="MAIC01000016">
    <property type="protein sequence ID" value="OPB73623.1"/>
    <property type="molecule type" value="Genomic_DNA"/>
</dbReference>
<dbReference type="KEGG" id="ego:BBD34_04910"/>
<dbReference type="InterPro" id="IPR029045">
    <property type="entry name" value="ClpP/crotonase-like_dom_sf"/>
</dbReference>
<organism evidence="1 2">
    <name type="scientific">Elizabethkingia ursingii</name>
    <dbReference type="NCBI Taxonomy" id="1756150"/>
    <lineage>
        <taxon>Bacteria</taxon>
        <taxon>Pseudomonadati</taxon>
        <taxon>Bacteroidota</taxon>
        <taxon>Flavobacteriia</taxon>
        <taxon>Flavobacteriales</taxon>
        <taxon>Weeksellaceae</taxon>
        <taxon>Elizabethkingia</taxon>
    </lineage>
</organism>
<dbReference type="Proteomes" id="UP000190816">
    <property type="component" value="Unassembled WGS sequence"/>
</dbReference>
<evidence type="ECO:0008006" key="3">
    <source>
        <dbReference type="Google" id="ProtNLM"/>
    </source>
</evidence>
<gene>
    <name evidence="1" type="ORF">BAY32_11310</name>
</gene>
<dbReference type="Gene3D" id="3.90.226.10">
    <property type="entry name" value="2-enoyl-CoA Hydratase, Chain A, domain 1"/>
    <property type="match status" value="1"/>
</dbReference>
<dbReference type="AlphaFoldDB" id="A0AAJ3NAN1"/>
<sequence>MKHLLSEIMRGTWLLDVPDPSLYQKLAGAILAGNFKGAPKPEAYRTIGKTAYDTTGNAIVKDKVAVISMIGEMTKYNTECSYGAEYYITEILKAENDPEIRGIILKLDGPGGNADALPLFEELAPLIKKPRVSLIDYACSLHYAVAAVFESHIMMNNTMTAKVGSIGVQVLFVKPEQEIVVIRPPQSKDKNQEFIDVLNGDYSKLEADLVPLATHFQNIVKKARPKAKEEAICGKTYYAEDAIKVGLADSIGNIQDAYNIVLAKSELRNIKK</sequence>
<accession>A0AAJ3NAN1</accession>
<evidence type="ECO:0000313" key="2">
    <source>
        <dbReference type="Proteomes" id="UP000190816"/>
    </source>
</evidence>
<dbReference type="PANTHER" id="PTHR42987:SF4">
    <property type="entry name" value="PROTEASE SOHB-RELATED"/>
    <property type="match status" value="1"/>
</dbReference>
<dbReference type="RefSeq" id="WP_078402596.1">
    <property type="nucleotide sequence ID" value="NZ_CP016377.1"/>
</dbReference>
<comment type="caution">
    <text evidence="1">The sequence shown here is derived from an EMBL/GenBank/DDBJ whole genome shotgun (WGS) entry which is preliminary data.</text>
</comment>
<dbReference type="SUPFAM" id="SSF52096">
    <property type="entry name" value="ClpP/crotonase"/>
    <property type="match status" value="1"/>
</dbReference>
<name>A0AAJ3NAN1_9FLAO</name>
<proteinExistence type="predicted"/>
<dbReference type="PANTHER" id="PTHR42987">
    <property type="entry name" value="PEPTIDASE S49"/>
    <property type="match status" value="1"/>
</dbReference>